<protein>
    <submittedName>
        <fullName evidence="1">GTP cyclohydrolase/3,4-dihydroxy-2-butanone 4-phosphate synthase bi-functional protein (Ribofalvinbiosynthesis)</fullName>
    </submittedName>
</protein>
<keyword evidence="1" id="KW-0378">Hydrolase</keyword>
<organism evidence="1">
    <name type="scientific">uncultured marine thaumarchaeote KM3_61_F08</name>
    <dbReference type="NCBI Taxonomy" id="1456214"/>
    <lineage>
        <taxon>Archaea</taxon>
        <taxon>Nitrososphaerota</taxon>
        <taxon>environmental samples</taxon>
    </lineage>
</organism>
<dbReference type="AlphaFoldDB" id="A0A075HDJ0"/>
<reference evidence="1" key="1">
    <citation type="journal article" date="2014" name="Genome Biol. Evol.">
        <title>Pangenome evidence for extensive interdomain horizontal transfer affecting lineage core and shell genes in uncultured planktonic thaumarchaeota and euryarchaeota.</title>
        <authorList>
            <person name="Deschamps P."/>
            <person name="Zivanovic Y."/>
            <person name="Moreira D."/>
            <person name="Rodriguez-Valera F."/>
            <person name="Lopez-Garcia P."/>
        </authorList>
    </citation>
    <scope>NUCLEOTIDE SEQUENCE</scope>
</reference>
<sequence length="151" mass="17117">MARAGERAPFPGDQREYMTRFDEIRTRDVVVGDCANGVGSFLGRDPGRNPYSIIHRHGKRRLQGCVVVRNHRGQLQPACVVQGHRDAQNTARVTNHERNLMRGGKLSCHDEIAFILTVRVIHHDDQLAGRHRGNCLLHRVENRLCAVDAQR</sequence>
<proteinExistence type="predicted"/>
<name>A0A075HDJ0_9ARCH</name>
<dbReference type="EMBL" id="KF900969">
    <property type="protein sequence ID" value="AIF13285.1"/>
    <property type="molecule type" value="Genomic_DNA"/>
</dbReference>
<evidence type="ECO:0000313" key="1">
    <source>
        <dbReference type="EMBL" id="AIF13285.1"/>
    </source>
</evidence>
<accession>A0A075HDJ0</accession>
<dbReference type="GO" id="GO:0016787">
    <property type="term" value="F:hydrolase activity"/>
    <property type="evidence" value="ECO:0007669"/>
    <property type="project" value="UniProtKB-KW"/>
</dbReference>